<reference evidence="3 4" key="1">
    <citation type="journal article" date="2011" name="Stand. Genomic Sci.">
        <title>Complete genome sequence of Desulfobulbus propionicus type strain (1pr3).</title>
        <authorList>
            <person name="Pagani I."/>
            <person name="Lapidus A."/>
            <person name="Nolan M."/>
            <person name="Lucas S."/>
            <person name="Hammon N."/>
            <person name="Deshpande S."/>
            <person name="Cheng J.F."/>
            <person name="Chertkov O."/>
            <person name="Davenport K."/>
            <person name="Tapia R."/>
            <person name="Han C."/>
            <person name="Goodwin L."/>
            <person name="Pitluck S."/>
            <person name="Liolios K."/>
            <person name="Mavromatis K."/>
            <person name="Ivanova N."/>
            <person name="Mikhailova N."/>
            <person name="Pati A."/>
            <person name="Chen A."/>
            <person name="Palaniappan K."/>
            <person name="Land M."/>
            <person name="Hauser L."/>
            <person name="Chang Y.J."/>
            <person name="Jeffries C.D."/>
            <person name="Detter J.C."/>
            <person name="Brambilla E."/>
            <person name="Kannan K.P."/>
            <person name="Djao O.D."/>
            <person name="Rohde M."/>
            <person name="Pukall R."/>
            <person name="Spring S."/>
            <person name="Goker M."/>
            <person name="Sikorski J."/>
            <person name="Woyke T."/>
            <person name="Bristow J."/>
            <person name="Eisen J.A."/>
            <person name="Markowitz V."/>
            <person name="Hugenholtz P."/>
            <person name="Kyrpides N.C."/>
            <person name="Klenk H.P."/>
        </authorList>
    </citation>
    <scope>NUCLEOTIDE SEQUENCE [LARGE SCALE GENOMIC DNA]</scope>
    <source>
        <strain evidence="4">ATCC 33891 / DSM 2032 / 1pr3</strain>
    </source>
</reference>
<feature type="domain" description="Glycosyl transferase family 1" evidence="2">
    <location>
        <begin position="1060"/>
        <end position="1214"/>
    </location>
</feature>
<evidence type="ECO:0000256" key="1">
    <source>
        <dbReference type="ARBA" id="ARBA00022679"/>
    </source>
</evidence>
<protein>
    <submittedName>
        <fullName evidence="3">Glycosyl transferase group 1</fullName>
    </submittedName>
</protein>
<gene>
    <name evidence="3" type="ordered locus">Despr_0539</name>
</gene>
<proteinExistence type="predicted"/>
<dbReference type="EMBL" id="CP002364">
    <property type="protein sequence ID" value="ADW16717.1"/>
    <property type="molecule type" value="Genomic_DNA"/>
</dbReference>
<dbReference type="RefSeq" id="WP_015723263.1">
    <property type="nucleotide sequence ID" value="NC_014972.1"/>
</dbReference>
<dbReference type="SUPFAM" id="SSF53756">
    <property type="entry name" value="UDP-Glycosyltransferase/glycogen phosphorylase"/>
    <property type="match status" value="3"/>
</dbReference>
<evidence type="ECO:0000313" key="4">
    <source>
        <dbReference type="Proteomes" id="UP000006365"/>
    </source>
</evidence>
<dbReference type="InterPro" id="IPR001296">
    <property type="entry name" value="Glyco_trans_1"/>
</dbReference>
<dbReference type="GO" id="GO:0009103">
    <property type="term" value="P:lipopolysaccharide biosynthetic process"/>
    <property type="evidence" value="ECO:0007669"/>
    <property type="project" value="TreeGrafter"/>
</dbReference>
<dbReference type="GO" id="GO:0016757">
    <property type="term" value="F:glycosyltransferase activity"/>
    <property type="evidence" value="ECO:0007669"/>
    <property type="project" value="InterPro"/>
</dbReference>
<accession>A0A7U4DN57</accession>
<feature type="domain" description="Glycosyl transferase family 1" evidence="2">
    <location>
        <begin position="619"/>
        <end position="792"/>
    </location>
</feature>
<keyword evidence="1 3" id="KW-0808">Transferase</keyword>
<keyword evidence="4" id="KW-1185">Reference proteome</keyword>
<dbReference type="PANTHER" id="PTHR46401">
    <property type="entry name" value="GLYCOSYLTRANSFERASE WBBK-RELATED"/>
    <property type="match status" value="1"/>
</dbReference>
<dbReference type="KEGG" id="dpr:Despr_0539"/>
<dbReference type="PANTHER" id="PTHR46401:SF2">
    <property type="entry name" value="GLYCOSYLTRANSFERASE WBBK-RELATED"/>
    <property type="match status" value="1"/>
</dbReference>
<organism evidence="3 4">
    <name type="scientific">Desulfobulbus propionicus (strain ATCC 33891 / DSM 2032 / VKM B-1956 / 1pr3)</name>
    <dbReference type="NCBI Taxonomy" id="577650"/>
    <lineage>
        <taxon>Bacteria</taxon>
        <taxon>Pseudomonadati</taxon>
        <taxon>Thermodesulfobacteriota</taxon>
        <taxon>Desulfobulbia</taxon>
        <taxon>Desulfobulbales</taxon>
        <taxon>Desulfobulbaceae</taxon>
        <taxon>Desulfobulbus</taxon>
    </lineage>
</organism>
<dbReference type="Pfam" id="PF00534">
    <property type="entry name" value="Glycos_transf_1"/>
    <property type="match status" value="3"/>
</dbReference>
<evidence type="ECO:0000259" key="2">
    <source>
        <dbReference type="Pfam" id="PF00534"/>
    </source>
</evidence>
<dbReference type="Proteomes" id="UP000006365">
    <property type="component" value="Chromosome"/>
</dbReference>
<sequence>MRIVIDMQGAQAENRFRGIGRYTLALAKEITLNCKENEVILALNGRFEDSITSIREAFYGLLPQENIRVWYPCGTVNHINAANDRFRRISELIYEAFLFSLNPSIILISSLFEGLVDDAITSVRRFNQSIPIATILYDLIPFIYRKPYLENAVVERWYENKLMHLRRTDLQLAISESSRQESIEHLGTPGEQVVNISTAADSQFLPMCIKPKKEAGLRQRYGIHKPYVLYTGGIDHRKNIDGLIRAYARLAAPIRKSHQLAVVCSIQPAERKRLHLLTSQQGLTAEEVVFTGYVPEEDLLALYNLCKAFVFPSWHEGFGLPALEAMSCGRAVIASNRSSLPEVISRKDALFDPFDDEAIANKLHQVLVDKGFRHSLEQHGIKQAKRFSWDKSAKLAIEALERCVASHATDRTVRALPRHRPRLAYVSPLPPERSGISDYSAELLPELARFYDIDVILAQEVVSPPWIKANCPQRSIQWFFANATQFDRVLYHFGNSSFHQHMFALLREIPGVVVLHDFYLSGIIAHMDYHGLSPGMWSQSLYSSHGYAALQHRFIEPDLAKVVWRYPCNHAVLQDAQGVIIHSENSRRLAQQWYGENTGSDWAHIPLLRIAVKTTVAKRNTARRVLGLGQDQYIVCSFGMMGPSKLNHRVLDAWLSSPLAEDDQCILIFVGENDAGEYGTTLRDKIARSDDSKERIRITGWTDASLFRQYLHAADVGVQLRTLSRGETSAAVLDCMNYGLATIVNANGSMADLPANAVWKLPDEFTDEQLAQALVTLRENSDQRYTLGISAQEMIQTCHAPRACATSYYAAIENFHNLSSAGLTALVRAIATLDGPHLSDEHLRRAAEAIDRSIVPRSAQAQLFVDISELVQRDARSGIQRVVRSILQEWLRTPPRGYRIEPVYATPDNPGYRYARQFTLDFLDCPSDLLDDDPICYHAGDVFLGLDFQPLVVPAQQNFYQTMRRAGVTVKFIVYDLLLLLLPHCFINGGSQLLQTWLKVVAQSDGAICISESVANDLQTWLEQNAKARQLPFDVDWFHLGADISGSVPTQGVPDNAAQVLRHMQEYHTFLMVGTIEPRKGYAQVLTAFEQLWMNGHQFNLAIVGKQGWMVESLVEQLRTHPENGKRLFWLEGISDEYLEKLYAVSACLIAASFGEGFGLPLIEAAKRKLPIIARDIPVFREVAGEHAYYFNDTPQENLSQAILNWLKLYKTSDHPKSCSMPWFTWKESASRLASLCLPRNLS</sequence>
<name>A0A7U4DN57_DESPD</name>
<dbReference type="CDD" id="cd03809">
    <property type="entry name" value="GT4_MtfB-like"/>
    <property type="match status" value="2"/>
</dbReference>
<dbReference type="CDD" id="cd03801">
    <property type="entry name" value="GT4_PimA-like"/>
    <property type="match status" value="1"/>
</dbReference>
<feature type="domain" description="Glycosyl transferase family 1" evidence="2">
    <location>
        <begin position="225"/>
        <end position="382"/>
    </location>
</feature>
<dbReference type="Gene3D" id="3.40.50.2000">
    <property type="entry name" value="Glycogen Phosphorylase B"/>
    <property type="match status" value="4"/>
</dbReference>
<dbReference type="AlphaFoldDB" id="A0A7U4DN57"/>
<evidence type="ECO:0000313" key="3">
    <source>
        <dbReference type="EMBL" id="ADW16717.1"/>
    </source>
</evidence>